<accession>A0ACB0K645</accession>
<organism evidence="1 2">
    <name type="scientific">Trifolium pratense</name>
    <name type="common">Red clover</name>
    <dbReference type="NCBI Taxonomy" id="57577"/>
    <lineage>
        <taxon>Eukaryota</taxon>
        <taxon>Viridiplantae</taxon>
        <taxon>Streptophyta</taxon>
        <taxon>Embryophyta</taxon>
        <taxon>Tracheophyta</taxon>
        <taxon>Spermatophyta</taxon>
        <taxon>Magnoliopsida</taxon>
        <taxon>eudicotyledons</taxon>
        <taxon>Gunneridae</taxon>
        <taxon>Pentapetalae</taxon>
        <taxon>rosids</taxon>
        <taxon>fabids</taxon>
        <taxon>Fabales</taxon>
        <taxon>Fabaceae</taxon>
        <taxon>Papilionoideae</taxon>
        <taxon>50 kb inversion clade</taxon>
        <taxon>NPAAA clade</taxon>
        <taxon>Hologalegina</taxon>
        <taxon>IRL clade</taxon>
        <taxon>Trifolieae</taxon>
        <taxon>Trifolium</taxon>
    </lineage>
</organism>
<reference evidence="1" key="1">
    <citation type="submission" date="2023-10" db="EMBL/GenBank/DDBJ databases">
        <authorList>
            <person name="Rodriguez Cubillos JULIANA M."/>
            <person name="De Vega J."/>
        </authorList>
    </citation>
    <scope>NUCLEOTIDE SEQUENCE</scope>
</reference>
<comment type="caution">
    <text evidence="1">The sequence shown here is derived from an EMBL/GenBank/DDBJ whole genome shotgun (WGS) entry which is preliminary data.</text>
</comment>
<proteinExistence type="predicted"/>
<evidence type="ECO:0000313" key="1">
    <source>
        <dbReference type="EMBL" id="CAJ2651736.1"/>
    </source>
</evidence>
<gene>
    <name evidence="1" type="ORF">MILVUS5_LOCUS19331</name>
</gene>
<dbReference type="EMBL" id="CASHSV030000170">
    <property type="protein sequence ID" value="CAJ2651736.1"/>
    <property type="molecule type" value="Genomic_DNA"/>
</dbReference>
<name>A0ACB0K645_TRIPR</name>
<evidence type="ECO:0000313" key="2">
    <source>
        <dbReference type="Proteomes" id="UP001177021"/>
    </source>
</evidence>
<keyword evidence="2" id="KW-1185">Reference proteome</keyword>
<dbReference type="Proteomes" id="UP001177021">
    <property type="component" value="Unassembled WGS sequence"/>
</dbReference>
<sequence length="107" mass="12436">MTFDSPEFKLLVNWLQIPRKHILAIKARRSCVSSNVVQIEACEKPSRFFSGASIVSTISLDSQLIHSLYCISVLLHCRRFDHSVILCNVFIFLHLYCFIFLHDVFNF</sequence>
<protein>
    <submittedName>
        <fullName evidence="1">Uncharacterized protein</fullName>
    </submittedName>
</protein>